<dbReference type="InterPro" id="IPR002108">
    <property type="entry name" value="ADF-H"/>
</dbReference>
<protein>
    <submittedName>
        <fullName evidence="2">Actin-depolymerizing factor 1</fullName>
    </submittedName>
</protein>
<accession>A0A286LVI9</accession>
<organism evidence="2">
    <name type="scientific">Lissorhoptrus oryzophilus</name>
    <name type="common">rice water weevil</name>
    <dbReference type="NCBI Taxonomy" id="308863"/>
    <lineage>
        <taxon>Eukaryota</taxon>
        <taxon>Metazoa</taxon>
        <taxon>Ecdysozoa</taxon>
        <taxon>Arthropoda</taxon>
        <taxon>Hexapoda</taxon>
        <taxon>Insecta</taxon>
        <taxon>Pterygota</taxon>
        <taxon>Neoptera</taxon>
        <taxon>Endopterygota</taxon>
        <taxon>Coleoptera</taxon>
        <taxon>Polyphaga</taxon>
        <taxon>Cucujiformia</taxon>
        <taxon>Erirhinidae</taxon>
        <taxon>Erirhininae</taxon>
        <taxon>Lissorhoptrus</taxon>
    </lineage>
</organism>
<feature type="domain" description="ADF-H" evidence="1">
    <location>
        <begin position="1"/>
        <end position="39"/>
    </location>
</feature>
<dbReference type="PROSITE" id="PS51263">
    <property type="entry name" value="ADF_H"/>
    <property type="match status" value="1"/>
</dbReference>
<dbReference type="EMBL" id="MF441474">
    <property type="protein sequence ID" value="ASV50721.1"/>
    <property type="molecule type" value="mRNA"/>
</dbReference>
<sequence>MLYSSSFDALKKSLVGVQKYIQATDLSEASQEAVEEKLRATDRQ</sequence>
<proteinExistence type="evidence at transcript level"/>
<evidence type="ECO:0000259" key="1">
    <source>
        <dbReference type="PROSITE" id="PS51263"/>
    </source>
</evidence>
<name>A0A286LVI9_9CUCU</name>
<dbReference type="Gene3D" id="3.40.20.10">
    <property type="entry name" value="Severin"/>
    <property type="match status" value="1"/>
</dbReference>
<dbReference type="InterPro" id="IPR029006">
    <property type="entry name" value="ADF-H/Gelsolin-like_dom_sf"/>
</dbReference>
<dbReference type="SUPFAM" id="SSF55753">
    <property type="entry name" value="Actin depolymerizing proteins"/>
    <property type="match status" value="1"/>
</dbReference>
<reference evidence="2" key="1">
    <citation type="submission" date="2017-07" db="EMBL/GenBank/DDBJ databases">
        <title>Identification and analysis of up-regulated proteins in Lissorhoptrus oryzophilus adults for rapid cold hardening.</title>
        <authorList>
            <person name="Yang S."/>
            <person name="Zhang X."/>
            <person name="Wang J."/>
            <person name="Wang S."/>
            <person name="Zhang J."/>
            <person name="Xi J."/>
        </authorList>
    </citation>
    <scope>NUCLEOTIDE SEQUENCE</scope>
</reference>
<dbReference type="Pfam" id="PF00241">
    <property type="entry name" value="Cofilin_ADF"/>
    <property type="match status" value="1"/>
</dbReference>
<evidence type="ECO:0000313" key="2">
    <source>
        <dbReference type="EMBL" id="ASV50721.1"/>
    </source>
</evidence>
<dbReference type="AlphaFoldDB" id="A0A286LVI9"/>
<dbReference type="GO" id="GO:0003779">
    <property type="term" value="F:actin binding"/>
    <property type="evidence" value="ECO:0007669"/>
    <property type="project" value="InterPro"/>
</dbReference>